<accession>A0AAE3W432</accession>
<protein>
    <recommendedName>
        <fullName evidence="2">UPF0225 protein J2S42_006297</fullName>
    </recommendedName>
</protein>
<comment type="caution">
    <text evidence="4">The sequence shown here is derived from an EMBL/GenBank/DDBJ whole genome shotgun (WGS) entry which is preliminary data.</text>
</comment>
<dbReference type="InterPro" id="IPR032710">
    <property type="entry name" value="NTF2-like_dom_sf"/>
</dbReference>
<name>A0AAE3W432_9ACTN</name>
<keyword evidence="5" id="KW-1185">Reference proteome</keyword>
<dbReference type="RefSeq" id="WP_307244987.1">
    <property type="nucleotide sequence ID" value="NZ_JAUSUZ010000001.1"/>
</dbReference>
<evidence type="ECO:0000259" key="3">
    <source>
        <dbReference type="Pfam" id="PF17775"/>
    </source>
</evidence>
<dbReference type="EMBL" id="JAUSUZ010000001">
    <property type="protein sequence ID" value="MDQ0369628.1"/>
    <property type="molecule type" value="Genomic_DNA"/>
</dbReference>
<comment type="similarity">
    <text evidence="1 2">Belongs to the UPF0225 family.</text>
</comment>
<dbReference type="AlphaFoldDB" id="A0AAE3W432"/>
<organism evidence="4 5">
    <name type="scientific">Catenuloplanes indicus</name>
    <dbReference type="NCBI Taxonomy" id="137267"/>
    <lineage>
        <taxon>Bacteria</taxon>
        <taxon>Bacillati</taxon>
        <taxon>Actinomycetota</taxon>
        <taxon>Actinomycetes</taxon>
        <taxon>Micromonosporales</taxon>
        <taxon>Micromonosporaceae</taxon>
        <taxon>Catenuloplanes</taxon>
    </lineage>
</organism>
<dbReference type="Pfam" id="PF02810">
    <property type="entry name" value="SEC-C"/>
    <property type="match status" value="1"/>
</dbReference>
<dbReference type="Proteomes" id="UP001240236">
    <property type="component" value="Unassembled WGS sequence"/>
</dbReference>
<evidence type="ECO:0000256" key="2">
    <source>
        <dbReference type="HAMAP-Rule" id="MF_00612"/>
    </source>
</evidence>
<evidence type="ECO:0000313" key="4">
    <source>
        <dbReference type="EMBL" id="MDQ0369628.1"/>
    </source>
</evidence>
<dbReference type="InterPro" id="IPR023006">
    <property type="entry name" value="YchJ-like"/>
</dbReference>
<gene>
    <name evidence="4" type="ORF">J2S42_006297</name>
</gene>
<evidence type="ECO:0000313" key="5">
    <source>
        <dbReference type="Proteomes" id="UP001240236"/>
    </source>
</evidence>
<dbReference type="InterPro" id="IPR004027">
    <property type="entry name" value="SEC_C_motif"/>
</dbReference>
<dbReference type="HAMAP" id="MF_00612">
    <property type="entry name" value="UPF0225"/>
    <property type="match status" value="1"/>
</dbReference>
<feature type="domain" description="YchJ-like middle NTF2-like" evidence="3">
    <location>
        <begin position="37"/>
        <end position="129"/>
    </location>
</feature>
<dbReference type="InterPro" id="IPR048469">
    <property type="entry name" value="YchJ-like_M"/>
</dbReference>
<proteinExistence type="inferred from homology"/>
<evidence type="ECO:0000256" key="1">
    <source>
        <dbReference type="ARBA" id="ARBA00010839"/>
    </source>
</evidence>
<sequence>MAKRKRQGGGEVCPCGSGGAYDACCGRLHRGEAVAATAEELMRSRFSAFARGDAGYLLETWHPSTRPGDLTLDDAQRWLRLDLVDSTGGSLFEAAGEVEFKAHYRAGGRTGTVHERSRFTREGGRWFYVAET</sequence>
<dbReference type="SUPFAM" id="SSF54427">
    <property type="entry name" value="NTF2-like"/>
    <property type="match status" value="1"/>
</dbReference>
<dbReference type="PANTHER" id="PTHR33747:SF1">
    <property type="entry name" value="ADENYLATE CYCLASE-ASSOCIATED CAP C-TERMINAL DOMAIN-CONTAINING PROTEIN"/>
    <property type="match status" value="1"/>
</dbReference>
<dbReference type="Gene3D" id="3.10.450.50">
    <property type="match status" value="1"/>
</dbReference>
<dbReference type="Pfam" id="PF17775">
    <property type="entry name" value="YchJ_M-like"/>
    <property type="match status" value="1"/>
</dbReference>
<dbReference type="PANTHER" id="PTHR33747">
    <property type="entry name" value="UPF0225 PROTEIN SCO1677"/>
    <property type="match status" value="1"/>
</dbReference>
<reference evidence="4 5" key="1">
    <citation type="submission" date="2023-07" db="EMBL/GenBank/DDBJ databases">
        <title>Sequencing the genomes of 1000 actinobacteria strains.</title>
        <authorList>
            <person name="Klenk H.-P."/>
        </authorList>
    </citation>
    <scope>NUCLEOTIDE SEQUENCE [LARGE SCALE GENOMIC DNA]</scope>
    <source>
        <strain evidence="4 5">DSM 44709</strain>
    </source>
</reference>